<evidence type="ECO:0000313" key="2">
    <source>
        <dbReference type="EMBL" id="MBB4022454.1"/>
    </source>
</evidence>
<dbReference type="EMBL" id="JACIEQ010000003">
    <property type="protein sequence ID" value="MBB4022454.1"/>
    <property type="molecule type" value="Genomic_DNA"/>
</dbReference>
<dbReference type="AlphaFoldDB" id="A0A840C8Z0"/>
<evidence type="ECO:0000259" key="1">
    <source>
        <dbReference type="Pfam" id="PF25199"/>
    </source>
</evidence>
<sequence length="1139" mass="126485">MSERVNSEISSAQEILRRAISEDVPLVAILGQSIHSASDGKDSVCLAALDRIGVKGSSWSEIFSAGKLNAEFYGWLAERFERRTPSSELASISDVHFSAVFTSSIDPVLKNMFGTDGRLPEPILVGDPPPPVSRSKLRPRIYYLFGMTGAGVFQPPSTRLELRARRAQHATPMLNSLFDVSTPLGVIVVAGLNAGQDWLNTGEILGHLSRAATESVLWFGPDPGFEGEDAEIFEELIDANVIIRDERSLGAVIAEAELHGGSAQLQAWNEPGIVSFDDGKRLVTTPSMRLSTEASASIIDDAWTDHLQGLDDGLKESAFSVFHSIPTSSRVLFDGVRHGFAIRRDFEDELQRVVERAIKNHSNEKGAIIVSGQSGVGKSIALFRIAASIRKKRSAAVLFARDRLPLAVELGAFLSDVDRLDHVTLLIVDALAAPRRYDTLLESFRSRGHRIVLLGSSYNTEMVEHRHEGRLVNARAGLSDVEREALVELSEQFNPGREIQDKIIASEHVLAQFFWQLPQSRSSLARGLVQEARKTERVLRDRGRSKKPVKEVGALAFALLEAGYRSEAPILTQQPEAQSENDSAGKLIDYIMACSRVHRWVPINLILRALMSESLASQTGIDIDLVRELFEGNDLFRWRYHDNSEDQLLVGARLQLEAQLICDQRLGGAAYEAKAILELVSNATRAGPDGAEETRFVADIVYALGPDGPLGERYSESYGEIAAALTLLRKTRGVRNARLMLQEATLRRHHIRKNETNLSDEDRLSILDEARESVEEALTDISLPSGGLKAGRRTVEYLWVERAATYGFLATSAARNNHSTETIWANYLAARQAVRNATSKSGTYFPIDISLWTALGLLESDTHFGIEQSAELKADVAATIDMVDLDELDSSQEENFQRQRLRAAELVGDLEMSDEAFDALEKVGSSVGYYFRAKNLAPLISFEQDSISEPDLRKARAAAEYLLQHRDRISDDSRCMRLLLRCLWVWKTESQMLRGLHGPLPYSDDDRNEILGVLTDLSYSTGEDLQPNTRYLIAVFRWLAGDEQSAITQFRQLSRDTEYIEGKRVLPRNVITGATREPIIFSGIVQRQIGENRWSIHVGELGRKVDLVEGGWVRDVSIGKELKFSISFNYLGPIASRPS</sequence>
<dbReference type="Proteomes" id="UP000585681">
    <property type="component" value="Unassembled WGS sequence"/>
</dbReference>
<comment type="caution">
    <text evidence="2">The sequence shown here is derived from an EMBL/GenBank/DDBJ whole genome shotgun (WGS) entry which is preliminary data.</text>
</comment>
<feature type="domain" description="Novel STAND NTPase 5" evidence="1">
    <location>
        <begin position="337"/>
        <end position="462"/>
    </location>
</feature>
<keyword evidence="3" id="KW-1185">Reference proteome</keyword>
<dbReference type="Pfam" id="PF25199">
    <property type="entry name" value="nSTAND_NTPase5"/>
    <property type="match status" value="1"/>
</dbReference>
<proteinExistence type="predicted"/>
<protein>
    <recommendedName>
        <fullName evidence="1">Novel STAND NTPase 5 domain-containing protein</fullName>
    </recommendedName>
</protein>
<dbReference type="RefSeq" id="WP_157445592.1">
    <property type="nucleotide sequence ID" value="NZ_JACIEQ010000003.1"/>
</dbReference>
<reference evidence="2" key="1">
    <citation type="submission" date="2020-08" db="EMBL/GenBank/DDBJ databases">
        <title>Genomic Encyclopedia of Type Strains, Phase IV (KMG-IV): sequencing the most valuable type-strain genomes for metagenomic binning, comparative biology and taxonomic classification.</title>
        <authorList>
            <person name="Goeker M."/>
        </authorList>
    </citation>
    <scope>NUCLEOTIDE SEQUENCE [LARGE SCALE GENOMIC DNA]</scope>
    <source>
        <strain evidence="2">DSM 105040</strain>
    </source>
</reference>
<dbReference type="InterPro" id="IPR057574">
    <property type="entry name" value="nSTAND_NTPase5_dom"/>
</dbReference>
<name>A0A840C8Z0_9RHOB</name>
<organism evidence="2 3">
    <name type="scientific">Actibacterium naphthalenivorans</name>
    <dbReference type="NCBI Taxonomy" id="1614693"/>
    <lineage>
        <taxon>Bacteria</taxon>
        <taxon>Pseudomonadati</taxon>
        <taxon>Pseudomonadota</taxon>
        <taxon>Alphaproteobacteria</taxon>
        <taxon>Rhodobacterales</taxon>
        <taxon>Roseobacteraceae</taxon>
        <taxon>Actibacterium</taxon>
    </lineage>
</organism>
<accession>A0A840C8Z0</accession>
<evidence type="ECO:0000313" key="3">
    <source>
        <dbReference type="Proteomes" id="UP000585681"/>
    </source>
</evidence>
<gene>
    <name evidence="2" type="ORF">GGR17_002273</name>
</gene>